<dbReference type="KEGG" id="bcl:ABC3562"/>
<reference evidence="1 2" key="5">
    <citation type="journal article" date="2007" name="Extremophiles">
        <title>Intragenomic diversity of the V1 regions of 16S rRNA genes in high-alkaline protease-producing Bacillus clausii spp.</title>
        <authorList>
            <person name="Kageyama Y."/>
            <person name="Takaki Y."/>
            <person name="Shimamura S."/>
            <person name="Nishi S."/>
            <person name="Nogi Y."/>
            <person name="Uchimura K."/>
            <person name="Kobayashi T."/>
            <person name="Hitomi J."/>
            <person name="Ozaki K."/>
            <person name="Kawai S."/>
            <person name="Ito S."/>
            <person name="Horikoshi K."/>
        </authorList>
    </citation>
    <scope>NUCLEOTIDE SEQUENCE [LARGE SCALE GENOMIC DNA]</scope>
    <source>
        <strain evidence="1 2">KSM-K16</strain>
    </source>
</reference>
<sequence length="97" mass="11376">MRTLHTRNKSNKQRQTPIRVSAIQLTNRQPRPQITEECPAHYRDGLTFAFNDEQNTVDFYLKAADRASQQIVQEAFRRAAADEQPHAVWFLSFLMRT</sequence>
<evidence type="ECO:0000313" key="2">
    <source>
        <dbReference type="Proteomes" id="UP000001168"/>
    </source>
</evidence>
<evidence type="ECO:0008006" key="3">
    <source>
        <dbReference type="Google" id="ProtNLM"/>
    </source>
</evidence>
<dbReference type="STRING" id="66692.ABC3562"/>
<dbReference type="CDD" id="cd00657">
    <property type="entry name" value="Ferritin_like"/>
    <property type="match status" value="1"/>
</dbReference>
<dbReference type="eggNOG" id="COG1633">
    <property type="taxonomic scope" value="Bacteria"/>
</dbReference>
<dbReference type="Gene3D" id="1.20.5.420">
    <property type="entry name" value="Immunoglobulin FC, subunit C"/>
    <property type="match status" value="1"/>
</dbReference>
<dbReference type="InterPro" id="IPR009078">
    <property type="entry name" value="Ferritin-like_SF"/>
</dbReference>
<reference evidence="2" key="4">
    <citation type="submission" date="2003-10" db="EMBL/GenBank/DDBJ databases">
        <title>The complete genome sequence of the alkaliphilic Bacillus clausii KSM-K16.</title>
        <authorList>
            <person name="Takaki Y."/>
            <person name="Kageyama Y."/>
            <person name="Shimamura S."/>
            <person name="Suzuki H."/>
            <person name="Nishi S."/>
            <person name="Hatada Y."/>
            <person name="Kawai S."/>
            <person name="Ito S."/>
            <person name="Horikoshi K."/>
        </authorList>
    </citation>
    <scope>NUCLEOTIDE SEQUENCE [LARGE SCALE GENOMIC DNA]</scope>
    <source>
        <strain evidence="2">KSM-K16</strain>
    </source>
</reference>
<dbReference type="Proteomes" id="UP000001168">
    <property type="component" value="Chromosome"/>
</dbReference>
<organism evidence="1 2">
    <name type="scientific">Shouchella clausii (strain KSM-K16)</name>
    <name type="common">Alkalihalobacillus clausii</name>
    <dbReference type="NCBI Taxonomy" id="66692"/>
    <lineage>
        <taxon>Bacteria</taxon>
        <taxon>Bacillati</taxon>
        <taxon>Bacillota</taxon>
        <taxon>Bacilli</taxon>
        <taxon>Bacillales</taxon>
        <taxon>Bacillaceae</taxon>
        <taxon>Shouchella</taxon>
    </lineage>
</organism>
<keyword evidence="2" id="KW-1185">Reference proteome</keyword>
<reference evidence="1 2" key="1">
    <citation type="journal article" date="1994" name="J. Ferment. Bioeng.">
        <title>Molecular cloning and nucleotide sequence of the gene for an alkaline protease from the alkalophilic Bacillus sp. KSM-K16.</title>
        <authorList>
            <person name="Hakamada Y."/>
            <person name="Kobayashi T."/>
            <person name="Hitomi J."/>
            <person name="Kawai S."/>
            <person name="Ito S."/>
        </authorList>
    </citation>
    <scope>NUCLEOTIDE SEQUENCE [LARGE SCALE GENOMIC DNA]</scope>
    <source>
        <strain evidence="1 2">KSM-K16</strain>
    </source>
</reference>
<dbReference type="SUPFAM" id="SSF47240">
    <property type="entry name" value="Ferritin-like"/>
    <property type="match status" value="1"/>
</dbReference>
<dbReference type="AlphaFoldDB" id="Q5WC15"/>
<reference evidence="1 2" key="2">
    <citation type="journal article" date="1995" name="Appl. Microbiol. Biotechnol.">
        <title>Purification and properties of an alkaline protease from alkalophilic Bacillus sp. KSM-K16.</title>
        <authorList>
            <person name="Kobayashi T."/>
            <person name="Hakamada Y."/>
            <person name="Adachi S."/>
            <person name="Hitomi J."/>
            <person name="Yoshimatsu T."/>
            <person name="Koike K."/>
            <person name="Kawai S."/>
            <person name="Ito S."/>
        </authorList>
    </citation>
    <scope>NUCLEOTIDE SEQUENCE [LARGE SCALE GENOMIC DNA]</scope>
    <source>
        <strain evidence="1 2">KSM-K16</strain>
    </source>
</reference>
<evidence type="ECO:0000313" key="1">
    <source>
        <dbReference type="EMBL" id="BAD66095.1"/>
    </source>
</evidence>
<dbReference type="EMBL" id="AP006627">
    <property type="protein sequence ID" value="BAD66095.1"/>
    <property type="molecule type" value="Genomic_DNA"/>
</dbReference>
<name>Q5WC15_SHOC1</name>
<gene>
    <name evidence="1" type="ordered locus">ABC3562</name>
</gene>
<reference evidence="1 2" key="3">
    <citation type="journal article" date="1997" name="Protein Eng.">
        <title>High-resolution crystal structure of M-protease: phylogeny aided analysis of the high-alkaline adaptation mechanism.</title>
        <authorList>
            <person name="Shirai T."/>
            <person name="Suzuki A."/>
            <person name="Yamane T."/>
            <person name="Ashida T."/>
            <person name="Kobayashi T."/>
            <person name="Ito S."/>
        </authorList>
    </citation>
    <scope>NUCLEOTIDE SEQUENCE [LARGE SCALE GENOMIC DNA]</scope>
    <source>
        <strain evidence="1 2">KSM-K16</strain>
    </source>
</reference>
<dbReference type="HOGENOM" id="CLU_2341000_0_0_9"/>
<accession>Q5WC15</accession>
<proteinExistence type="predicted"/>
<protein>
    <recommendedName>
        <fullName evidence="3">Rubrerythrin diiron-binding domain-containing protein</fullName>
    </recommendedName>
</protein>